<protein>
    <recommendedName>
        <fullName evidence="3">Lipoprotein</fullName>
    </recommendedName>
</protein>
<proteinExistence type="predicted"/>
<dbReference type="PROSITE" id="PS51257">
    <property type="entry name" value="PROKAR_LIPOPROTEIN"/>
    <property type="match status" value="1"/>
</dbReference>
<dbReference type="Proteomes" id="UP001491088">
    <property type="component" value="Chromosome"/>
</dbReference>
<accession>A0ABZ2TQ45</accession>
<dbReference type="EMBL" id="CP150496">
    <property type="protein sequence ID" value="WYW55259.1"/>
    <property type="molecule type" value="Genomic_DNA"/>
</dbReference>
<evidence type="ECO:0000313" key="2">
    <source>
        <dbReference type="Proteomes" id="UP001491088"/>
    </source>
</evidence>
<keyword evidence="2" id="KW-1185">Reference proteome</keyword>
<gene>
    <name evidence="1" type="ORF">WG950_12050</name>
</gene>
<sequence length="140" mass="15431">MKKVLSIVFIGALMFTSCKSNTKDVKEIKETEVIENTTEVVKKEVETDIVVEKPTESGLVGITIPSFSNDKIVENLKAYTVYARDYIAANGNVAKITAIAAKGKKLLDEGREMASKLPKEEQEMYAKVMAQIQSKMAPAK</sequence>
<evidence type="ECO:0000313" key="1">
    <source>
        <dbReference type="EMBL" id="WYW55259.1"/>
    </source>
</evidence>
<evidence type="ECO:0008006" key="3">
    <source>
        <dbReference type="Google" id="ProtNLM"/>
    </source>
</evidence>
<organism evidence="1 2">
    <name type="scientific">Polaribacter marinaquae</name>
    <dbReference type="NCBI Taxonomy" id="1642819"/>
    <lineage>
        <taxon>Bacteria</taxon>
        <taxon>Pseudomonadati</taxon>
        <taxon>Bacteroidota</taxon>
        <taxon>Flavobacteriia</taxon>
        <taxon>Flavobacteriales</taxon>
        <taxon>Flavobacteriaceae</taxon>
    </lineage>
</organism>
<name>A0ABZ2TQ45_9FLAO</name>
<reference evidence="1 2" key="1">
    <citation type="submission" date="2024-03" db="EMBL/GenBank/DDBJ databases">
        <authorList>
            <person name="Cao K."/>
        </authorList>
    </citation>
    <scope>NUCLEOTIDE SEQUENCE [LARGE SCALE GENOMIC DNA]</scope>
    <source>
        <strain evidence="1 2">MCCC 1K00696</strain>
    </source>
</reference>
<dbReference type="RefSeq" id="WP_340932669.1">
    <property type="nucleotide sequence ID" value="NZ_CP150496.1"/>
</dbReference>